<accession>A0A9P7GVH3</accession>
<evidence type="ECO:0000313" key="4">
    <source>
        <dbReference type="EMBL" id="KAG5656854.1"/>
    </source>
</evidence>
<dbReference type="SUPFAM" id="SSF48452">
    <property type="entry name" value="TPR-like"/>
    <property type="match status" value="2"/>
</dbReference>
<dbReference type="SUPFAM" id="SSF52540">
    <property type="entry name" value="P-loop containing nucleoside triphosphate hydrolases"/>
    <property type="match status" value="1"/>
</dbReference>
<sequence>MSDEKHGRWLIILDNADDRMLLSTTHTSQIDQSNRHRSLSSFLPQRQHGSILITSRDRGIAEDLTGSPSSIFTVFALDETDSIRPPRERSGDKDSPDEDALYLIRALDKIPLAITQATAFISSGASSITRYIRLYQKGLKNRQQDIPIPQAVSVTWILSLEKIRKHHFSSLKLLSLMSLLHNDDIPDFLFMENIPKYEVDRSLFERDIAPLLRFSLIMIDGESFDMHRLVQLATRSWLAANNELHQRAREAQSLVADAFPDMSAGFEHWEKCLALLPHAEATLDLDIGPKDLKQMTQQGKMLYNTGCYEYNKGDHAAALRHFVAANEIQSEFLEADNEDLISTKNWILRLLSKMGQRETAIDVVDSTLAESTSRDPALVKSNGFLGLLEERARIKLDEGNFEEAEAGARSALRLMMEQDGVSEVHKLDAKRTLARAINFQGEPEQAETLFRQVLSRRNQLWGMDHVDTLKSVLDLAQCFSDQGRYDEASQQFETACAGLERFPDQEKIRAQRARKQWEQSVAISKERGLVRMKRELQAFWRRNKMRIVGSPRAALDQAQSNGGLTALWRPVLLLLASLATISILLIVSLQRNGEMPRLREWMHDEWTRYERRIWRKMEDNEDLDRDQDNRIQQLEKEFQHDMRELKEQIRILQQK</sequence>
<dbReference type="InterPro" id="IPR027417">
    <property type="entry name" value="P-loop_NTPase"/>
</dbReference>
<keyword evidence="2" id="KW-1133">Transmembrane helix</keyword>
<protein>
    <recommendedName>
        <fullName evidence="3">DUF7779 domain-containing protein</fullName>
    </recommendedName>
</protein>
<evidence type="ECO:0000256" key="2">
    <source>
        <dbReference type="SAM" id="Phobius"/>
    </source>
</evidence>
<dbReference type="Gene3D" id="3.40.50.300">
    <property type="entry name" value="P-loop containing nucleotide triphosphate hydrolases"/>
    <property type="match status" value="1"/>
</dbReference>
<keyword evidence="1" id="KW-0175">Coiled coil</keyword>
<dbReference type="InterPro" id="IPR011990">
    <property type="entry name" value="TPR-like_helical_dom_sf"/>
</dbReference>
<feature type="domain" description="DUF7779" evidence="3">
    <location>
        <begin position="165"/>
        <end position="239"/>
    </location>
</feature>
<dbReference type="Pfam" id="PF13424">
    <property type="entry name" value="TPR_12"/>
    <property type="match status" value="1"/>
</dbReference>
<dbReference type="PANTHER" id="PTHR46082:SF6">
    <property type="entry name" value="AAA+ ATPASE DOMAIN-CONTAINING PROTEIN-RELATED"/>
    <property type="match status" value="1"/>
</dbReference>
<dbReference type="Gene3D" id="1.25.40.10">
    <property type="entry name" value="Tetratricopeptide repeat domain"/>
    <property type="match status" value="2"/>
</dbReference>
<dbReference type="InterPro" id="IPR053137">
    <property type="entry name" value="NLR-like"/>
</dbReference>
<dbReference type="AlphaFoldDB" id="A0A9P7GVH3"/>
<dbReference type="EMBL" id="JAGPUO010000019">
    <property type="protein sequence ID" value="KAG5656854.1"/>
    <property type="molecule type" value="Genomic_DNA"/>
</dbReference>
<feature type="coiled-coil region" evidence="1">
    <location>
        <begin position="617"/>
        <end position="655"/>
    </location>
</feature>
<dbReference type="Proteomes" id="UP000782241">
    <property type="component" value="Unassembled WGS sequence"/>
</dbReference>
<organism evidence="4 5">
    <name type="scientific">Fusarium avenaceum</name>
    <dbReference type="NCBI Taxonomy" id="40199"/>
    <lineage>
        <taxon>Eukaryota</taxon>
        <taxon>Fungi</taxon>
        <taxon>Dikarya</taxon>
        <taxon>Ascomycota</taxon>
        <taxon>Pezizomycotina</taxon>
        <taxon>Sordariomycetes</taxon>
        <taxon>Hypocreomycetidae</taxon>
        <taxon>Hypocreales</taxon>
        <taxon>Nectriaceae</taxon>
        <taxon>Fusarium</taxon>
        <taxon>Fusarium tricinctum species complex</taxon>
    </lineage>
</organism>
<reference evidence="4" key="1">
    <citation type="submission" date="2021-04" db="EMBL/GenBank/DDBJ databases">
        <title>Draft genome of Fusarium avenaceum strain F156N33, isolated from an atmospheric sample in Virginia.</title>
        <authorList>
            <person name="Yang S."/>
            <person name="Vinatzer B.A."/>
            <person name="Coleman J."/>
        </authorList>
    </citation>
    <scope>NUCLEOTIDE SEQUENCE</scope>
    <source>
        <strain evidence="4">F156N33</strain>
    </source>
</reference>
<gene>
    <name evidence="4" type="ORF">KAF25_011023</name>
</gene>
<comment type="caution">
    <text evidence="4">The sequence shown here is derived from an EMBL/GenBank/DDBJ whole genome shotgun (WGS) entry which is preliminary data.</text>
</comment>
<keyword evidence="2" id="KW-0472">Membrane</keyword>
<keyword evidence="2" id="KW-0812">Transmembrane</keyword>
<dbReference type="InterPro" id="IPR056681">
    <property type="entry name" value="DUF7779"/>
</dbReference>
<evidence type="ECO:0000259" key="3">
    <source>
        <dbReference type="Pfam" id="PF25000"/>
    </source>
</evidence>
<proteinExistence type="predicted"/>
<name>A0A9P7GVH3_9HYPO</name>
<evidence type="ECO:0000256" key="1">
    <source>
        <dbReference type="SAM" id="Coils"/>
    </source>
</evidence>
<feature type="transmembrane region" description="Helical" evidence="2">
    <location>
        <begin position="567"/>
        <end position="589"/>
    </location>
</feature>
<keyword evidence="5" id="KW-1185">Reference proteome</keyword>
<dbReference type="Pfam" id="PF25000">
    <property type="entry name" value="DUF7779"/>
    <property type="match status" value="1"/>
</dbReference>
<evidence type="ECO:0000313" key="5">
    <source>
        <dbReference type="Proteomes" id="UP000782241"/>
    </source>
</evidence>
<dbReference type="PANTHER" id="PTHR46082">
    <property type="entry name" value="ATP/GTP-BINDING PROTEIN-RELATED"/>
    <property type="match status" value="1"/>
</dbReference>